<evidence type="ECO:0000256" key="5">
    <source>
        <dbReference type="ARBA" id="ARBA00023136"/>
    </source>
</evidence>
<dbReference type="SUPFAM" id="SSF52833">
    <property type="entry name" value="Thioredoxin-like"/>
    <property type="match status" value="1"/>
</dbReference>
<evidence type="ECO:0000259" key="6">
    <source>
        <dbReference type="Pfam" id="PF22441"/>
    </source>
</evidence>
<comment type="caution">
    <text evidence="7">The sequence shown here is derived from an EMBL/GenBank/DDBJ whole genome shotgun (WGS) entry which is preliminary data.</text>
</comment>
<dbReference type="InterPro" id="IPR036282">
    <property type="entry name" value="Glutathione-S-Trfase_C_sf"/>
</dbReference>
<dbReference type="PANTHER" id="PTHR43920">
    <property type="entry name" value="CHLORIDE INTRACELLULAR CHANNEL, ISOFORM A"/>
    <property type="match status" value="1"/>
</dbReference>
<evidence type="ECO:0000313" key="10">
    <source>
        <dbReference type="Proteomes" id="UP000663870"/>
    </source>
</evidence>
<dbReference type="Gene3D" id="3.40.30.10">
    <property type="entry name" value="Glutaredoxin"/>
    <property type="match status" value="1"/>
</dbReference>
<dbReference type="EMBL" id="CAJNOL010000631">
    <property type="protein sequence ID" value="CAF1145198.1"/>
    <property type="molecule type" value="Genomic_DNA"/>
</dbReference>
<dbReference type="AlphaFoldDB" id="A0A814HF88"/>
<dbReference type="InterPro" id="IPR036249">
    <property type="entry name" value="Thioredoxin-like_sf"/>
</dbReference>
<name>A0A814HF88_9BILA</name>
<comment type="subcellular location">
    <subcellularLocation>
        <location evidence="1">Membrane</location>
        <topology evidence="1">Single-pass membrane protein</topology>
    </subcellularLocation>
</comment>
<dbReference type="SUPFAM" id="SSF47616">
    <property type="entry name" value="GST C-terminal domain-like"/>
    <property type="match status" value="1"/>
</dbReference>
<proteinExistence type="inferred from homology"/>
<dbReference type="GO" id="GO:0016324">
    <property type="term" value="C:apical plasma membrane"/>
    <property type="evidence" value="ECO:0007669"/>
    <property type="project" value="TreeGrafter"/>
</dbReference>
<evidence type="ECO:0000313" key="7">
    <source>
        <dbReference type="EMBL" id="CAF1009082.1"/>
    </source>
</evidence>
<evidence type="ECO:0000313" key="8">
    <source>
        <dbReference type="EMBL" id="CAF1145198.1"/>
    </source>
</evidence>
<evidence type="ECO:0000256" key="1">
    <source>
        <dbReference type="ARBA" id="ARBA00004167"/>
    </source>
</evidence>
<comment type="similarity">
    <text evidence="2">Belongs to the chloride channel CLIC family.</text>
</comment>
<sequence>MQVILLPRSILYTNQLHPIPRSLLTDGDDQKVHLFIKAGRDGRSKGACPFCHDVFLKLLIKCEIENDFNFDVITINRKNPPKEFKEISKKLPTLVHGDIFLNDIDDIEDYLDSSFTNYKLSRQDSEAFKVQSNVFTRFTYLIKDVTNNPQLLLDELEKINTFLRQRGTKYMCGNEITGLDCSLWPKLQHIRVAADYLLHLSIPVEYSSLWRYLGSAYEHEAFVKSCPSDQEIVLHWIRHETSPKEYLQLTKEEPKYSLDVPIAVYKHFH</sequence>
<dbReference type="EMBL" id="CAJNOH010000348">
    <property type="protein sequence ID" value="CAF1009082.1"/>
    <property type="molecule type" value="Genomic_DNA"/>
</dbReference>
<dbReference type="PANTHER" id="PTHR43920:SF5">
    <property type="entry name" value="CHLORIDE INTRACELLULAR CHANNEL CLIC"/>
    <property type="match status" value="1"/>
</dbReference>
<dbReference type="Pfam" id="PF13410">
    <property type="entry name" value="GST_C_2"/>
    <property type="match status" value="1"/>
</dbReference>
<evidence type="ECO:0000313" key="9">
    <source>
        <dbReference type="Proteomes" id="UP000663854"/>
    </source>
</evidence>
<evidence type="ECO:0000256" key="4">
    <source>
        <dbReference type="ARBA" id="ARBA00022989"/>
    </source>
</evidence>
<keyword evidence="10" id="KW-1185">Reference proteome</keyword>
<evidence type="ECO:0000256" key="3">
    <source>
        <dbReference type="ARBA" id="ARBA00022692"/>
    </source>
</evidence>
<protein>
    <recommendedName>
        <fullName evidence="6">CLIC N-terminal domain-containing protein</fullName>
    </recommendedName>
</protein>
<dbReference type="Gene3D" id="1.20.1050.10">
    <property type="match status" value="1"/>
</dbReference>
<evidence type="ECO:0000256" key="2">
    <source>
        <dbReference type="ARBA" id="ARBA00007655"/>
    </source>
</evidence>
<keyword evidence="3" id="KW-0812">Transmembrane</keyword>
<dbReference type="Proteomes" id="UP000663870">
    <property type="component" value="Unassembled WGS sequence"/>
</dbReference>
<accession>A0A814HF88</accession>
<dbReference type="InterPro" id="IPR053823">
    <property type="entry name" value="CLIC_N"/>
</dbReference>
<dbReference type="Pfam" id="PF22441">
    <property type="entry name" value="CLIC-like_N"/>
    <property type="match status" value="1"/>
</dbReference>
<dbReference type="Proteomes" id="UP000663854">
    <property type="component" value="Unassembled WGS sequence"/>
</dbReference>
<keyword evidence="4" id="KW-1133">Transmembrane helix</keyword>
<dbReference type="GO" id="GO:0005737">
    <property type="term" value="C:cytoplasm"/>
    <property type="evidence" value="ECO:0007669"/>
    <property type="project" value="TreeGrafter"/>
</dbReference>
<organism evidence="7 9">
    <name type="scientific">Rotaria sordida</name>
    <dbReference type="NCBI Taxonomy" id="392033"/>
    <lineage>
        <taxon>Eukaryota</taxon>
        <taxon>Metazoa</taxon>
        <taxon>Spiralia</taxon>
        <taxon>Gnathifera</taxon>
        <taxon>Rotifera</taxon>
        <taxon>Eurotatoria</taxon>
        <taxon>Bdelloidea</taxon>
        <taxon>Philodinida</taxon>
        <taxon>Philodinidae</taxon>
        <taxon>Rotaria</taxon>
    </lineage>
</organism>
<dbReference type="GO" id="GO:0005254">
    <property type="term" value="F:chloride channel activity"/>
    <property type="evidence" value="ECO:0007669"/>
    <property type="project" value="TreeGrafter"/>
</dbReference>
<reference evidence="7" key="1">
    <citation type="submission" date="2021-02" db="EMBL/GenBank/DDBJ databases">
        <authorList>
            <person name="Nowell W R."/>
        </authorList>
    </citation>
    <scope>NUCLEOTIDE SEQUENCE</scope>
</reference>
<feature type="domain" description="CLIC N-terminal" evidence="6">
    <location>
        <begin position="31"/>
        <end position="114"/>
    </location>
</feature>
<gene>
    <name evidence="8" type="ORF">JXQ802_LOCUS21431</name>
    <name evidence="7" type="ORF">PYM288_LOCUS15012</name>
</gene>
<keyword evidence="5" id="KW-0472">Membrane</keyword>